<evidence type="ECO:0000313" key="2">
    <source>
        <dbReference type="EMBL" id="OGE55993.1"/>
    </source>
</evidence>
<dbReference type="OrthoDB" id="3050608at2759"/>
<dbReference type="GeneID" id="34572790"/>
<gene>
    <name evidence="2" type="ORF">PENARI_c003G00855</name>
</gene>
<evidence type="ECO:0000313" key="3">
    <source>
        <dbReference type="Proteomes" id="UP000177622"/>
    </source>
</evidence>
<reference evidence="2 3" key="1">
    <citation type="journal article" date="2016" name="Sci. Rep.">
        <title>Penicillium arizonense, a new, genome sequenced fungal species, reveals a high chemical diversity in secreted metabolites.</title>
        <authorList>
            <person name="Grijseels S."/>
            <person name="Nielsen J.C."/>
            <person name="Randelovic M."/>
            <person name="Nielsen J."/>
            <person name="Nielsen K.F."/>
            <person name="Workman M."/>
            <person name="Frisvad J.C."/>
        </authorList>
    </citation>
    <scope>NUCLEOTIDE SEQUENCE [LARGE SCALE GENOMIC DNA]</scope>
    <source>
        <strain evidence="2 3">CBS 141311</strain>
    </source>
</reference>
<proteinExistence type="predicted"/>
<evidence type="ECO:0000256" key="1">
    <source>
        <dbReference type="SAM" id="MobiDB-lite"/>
    </source>
</evidence>
<dbReference type="EMBL" id="LXJU01000003">
    <property type="protein sequence ID" value="OGE55993.1"/>
    <property type="molecule type" value="Genomic_DNA"/>
</dbReference>
<dbReference type="Proteomes" id="UP000177622">
    <property type="component" value="Unassembled WGS sequence"/>
</dbReference>
<keyword evidence="3" id="KW-1185">Reference proteome</keyword>
<dbReference type="AlphaFoldDB" id="A0A1F5LS03"/>
<accession>A0A1F5LS03</accession>
<comment type="caution">
    <text evidence="2">The sequence shown here is derived from an EMBL/GenBank/DDBJ whole genome shotgun (WGS) entry which is preliminary data.</text>
</comment>
<organism evidence="2 3">
    <name type="scientific">Penicillium arizonense</name>
    <dbReference type="NCBI Taxonomy" id="1835702"/>
    <lineage>
        <taxon>Eukaryota</taxon>
        <taxon>Fungi</taxon>
        <taxon>Dikarya</taxon>
        <taxon>Ascomycota</taxon>
        <taxon>Pezizomycotina</taxon>
        <taxon>Eurotiomycetes</taxon>
        <taxon>Eurotiomycetidae</taxon>
        <taxon>Eurotiales</taxon>
        <taxon>Aspergillaceae</taxon>
        <taxon>Penicillium</taxon>
    </lineage>
</organism>
<feature type="region of interest" description="Disordered" evidence="1">
    <location>
        <begin position="1"/>
        <end position="30"/>
    </location>
</feature>
<name>A0A1F5LS03_PENAI</name>
<protein>
    <submittedName>
        <fullName evidence="2">Uncharacterized protein</fullName>
    </submittedName>
</protein>
<dbReference type="RefSeq" id="XP_022491422.1">
    <property type="nucleotide sequence ID" value="XM_022628056.1"/>
</dbReference>
<sequence length="75" mass="8288">MDFLKNAAEKATGGSEHKEENNNQQNDDYVDKAFAMGVKKSGYSLDRSTQEKVTDGVRDAFEKATGKKLSENISN</sequence>